<dbReference type="CDD" id="cd04673">
    <property type="entry name" value="NUDIX_ADPRase"/>
    <property type="match status" value="1"/>
</dbReference>
<evidence type="ECO:0000313" key="5">
    <source>
        <dbReference type="EMBL" id="ACY16434.1"/>
    </source>
</evidence>
<evidence type="ECO:0000256" key="3">
    <source>
        <dbReference type="RuleBase" id="RU003476"/>
    </source>
</evidence>
<feature type="domain" description="Nudix hydrolase" evidence="4">
    <location>
        <begin position="8"/>
        <end position="157"/>
    </location>
</feature>
<accession>D0LI55</accession>
<dbReference type="RefSeq" id="WP_012829033.1">
    <property type="nucleotide sequence ID" value="NC_013440.1"/>
</dbReference>
<keyword evidence="6" id="KW-1185">Reference proteome</keyword>
<dbReference type="KEGG" id="hoh:Hoch_3935"/>
<evidence type="ECO:0000259" key="4">
    <source>
        <dbReference type="PROSITE" id="PS51462"/>
    </source>
</evidence>
<dbReference type="PRINTS" id="PR00502">
    <property type="entry name" value="NUDIXFAMILY"/>
</dbReference>
<comment type="similarity">
    <text evidence="3">Belongs to the Nudix hydrolase family.</text>
</comment>
<keyword evidence="2 3" id="KW-0378">Hydrolase</keyword>
<dbReference type="HOGENOM" id="CLU_037162_20_2_7"/>
<dbReference type="PROSITE" id="PS51462">
    <property type="entry name" value="NUDIX"/>
    <property type="match status" value="1"/>
</dbReference>
<proteinExistence type="inferred from homology"/>
<evidence type="ECO:0000256" key="1">
    <source>
        <dbReference type="ARBA" id="ARBA00001946"/>
    </source>
</evidence>
<dbReference type="AlphaFoldDB" id="D0LI55"/>
<comment type="cofactor">
    <cofactor evidence="1">
        <name>Mg(2+)</name>
        <dbReference type="ChEBI" id="CHEBI:18420"/>
    </cofactor>
</comment>
<dbReference type="EMBL" id="CP001804">
    <property type="protein sequence ID" value="ACY16434.1"/>
    <property type="molecule type" value="Genomic_DNA"/>
</dbReference>
<dbReference type="InterPro" id="IPR015797">
    <property type="entry name" value="NUDIX_hydrolase-like_dom_sf"/>
</dbReference>
<dbReference type="SUPFAM" id="SSF55811">
    <property type="entry name" value="Nudix"/>
    <property type="match status" value="1"/>
</dbReference>
<dbReference type="InterPro" id="IPR000086">
    <property type="entry name" value="NUDIX_hydrolase_dom"/>
</dbReference>
<dbReference type="PANTHER" id="PTHR43046:SF14">
    <property type="entry name" value="MUTT_NUDIX FAMILY PROTEIN"/>
    <property type="match status" value="1"/>
</dbReference>
<dbReference type="eggNOG" id="COG1051">
    <property type="taxonomic scope" value="Bacteria"/>
</dbReference>
<dbReference type="Pfam" id="PF00293">
    <property type="entry name" value="NUDIX"/>
    <property type="match status" value="1"/>
</dbReference>
<dbReference type="InterPro" id="IPR020476">
    <property type="entry name" value="Nudix_hydrolase"/>
</dbReference>
<sequence>MSGGSAPRPQVAVGGVIWDRCPDTGERRVLLVQRGQPPSAGKWTVPGGRVEPGERLSDALRRELREETGLEVAPGALVEVVEIIVPAGEDDGEDDGDGGDGSSDDGFHYVILDYLAELRGGALAPASDVRDARWCTAAEMAALPLTGQLERVLDKAWAMLDADAGAAPGTAAEPDDDAAR</sequence>
<evidence type="ECO:0000313" key="6">
    <source>
        <dbReference type="Proteomes" id="UP000001880"/>
    </source>
</evidence>
<dbReference type="Proteomes" id="UP000001880">
    <property type="component" value="Chromosome"/>
</dbReference>
<evidence type="ECO:0000256" key="2">
    <source>
        <dbReference type="ARBA" id="ARBA00022801"/>
    </source>
</evidence>
<protein>
    <submittedName>
        <fullName evidence="5">NUDIX hydrolase</fullName>
    </submittedName>
</protein>
<dbReference type="PANTHER" id="PTHR43046">
    <property type="entry name" value="GDP-MANNOSE MANNOSYL HYDROLASE"/>
    <property type="match status" value="1"/>
</dbReference>
<organism evidence="5 6">
    <name type="scientific">Haliangium ochraceum (strain DSM 14365 / JCM 11303 / SMP-2)</name>
    <dbReference type="NCBI Taxonomy" id="502025"/>
    <lineage>
        <taxon>Bacteria</taxon>
        <taxon>Pseudomonadati</taxon>
        <taxon>Myxococcota</taxon>
        <taxon>Polyangia</taxon>
        <taxon>Haliangiales</taxon>
        <taxon>Kofleriaceae</taxon>
        <taxon>Haliangium</taxon>
    </lineage>
</organism>
<dbReference type="Gene3D" id="3.90.79.10">
    <property type="entry name" value="Nucleoside Triphosphate Pyrophosphohydrolase"/>
    <property type="match status" value="1"/>
</dbReference>
<dbReference type="PROSITE" id="PS00893">
    <property type="entry name" value="NUDIX_BOX"/>
    <property type="match status" value="1"/>
</dbReference>
<dbReference type="STRING" id="502025.Hoch_3935"/>
<name>D0LI55_HALO1</name>
<dbReference type="GO" id="GO:0016787">
    <property type="term" value="F:hydrolase activity"/>
    <property type="evidence" value="ECO:0007669"/>
    <property type="project" value="UniProtKB-KW"/>
</dbReference>
<dbReference type="InterPro" id="IPR020084">
    <property type="entry name" value="NUDIX_hydrolase_CS"/>
</dbReference>
<dbReference type="OrthoDB" id="9761969at2"/>
<reference evidence="5 6" key="1">
    <citation type="journal article" date="2010" name="Stand. Genomic Sci.">
        <title>Complete genome sequence of Haliangium ochraceum type strain (SMP-2).</title>
        <authorList>
            <consortium name="US DOE Joint Genome Institute (JGI-PGF)"/>
            <person name="Ivanova N."/>
            <person name="Daum C."/>
            <person name="Lang E."/>
            <person name="Abt B."/>
            <person name="Kopitz M."/>
            <person name="Saunders E."/>
            <person name="Lapidus A."/>
            <person name="Lucas S."/>
            <person name="Glavina Del Rio T."/>
            <person name="Nolan M."/>
            <person name="Tice H."/>
            <person name="Copeland A."/>
            <person name="Cheng J.F."/>
            <person name="Chen F."/>
            <person name="Bruce D."/>
            <person name="Goodwin L."/>
            <person name="Pitluck S."/>
            <person name="Mavromatis K."/>
            <person name="Pati A."/>
            <person name="Mikhailova N."/>
            <person name="Chen A."/>
            <person name="Palaniappan K."/>
            <person name="Land M."/>
            <person name="Hauser L."/>
            <person name="Chang Y.J."/>
            <person name="Jeffries C.D."/>
            <person name="Detter J.C."/>
            <person name="Brettin T."/>
            <person name="Rohde M."/>
            <person name="Goker M."/>
            <person name="Bristow J."/>
            <person name="Markowitz V."/>
            <person name="Eisen J.A."/>
            <person name="Hugenholtz P."/>
            <person name="Kyrpides N.C."/>
            <person name="Klenk H.P."/>
        </authorList>
    </citation>
    <scope>NUCLEOTIDE SEQUENCE [LARGE SCALE GENOMIC DNA]</scope>
    <source>
        <strain evidence="6">DSM 14365 / CIP 107738 / JCM 11303 / AJ 13395 / SMP-2</strain>
    </source>
</reference>
<gene>
    <name evidence="5" type="ordered locus">Hoch_3935</name>
</gene>